<gene>
    <name evidence="1" type="ORF">SAMN05421740_10571</name>
</gene>
<protein>
    <submittedName>
        <fullName evidence="1">Uncharacterized protein</fullName>
    </submittedName>
</protein>
<sequence>MLMVAAGSCKKTSTADPEIVSQFVKEVKANRYEGSQELPAFGFEHIDALLSHASDEQLVSRFPWSPILSYYPGQKEVGLVMLYAIEVIRSPGNYPARGVLVVDANDRERKVSLGEVLPRYQTWWAEHKGKSVAQLRQLNPLEGTGLVWFGTEVPE</sequence>
<dbReference type="STRING" id="332977.SAMN05421740_10571"/>
<dbReference type="Proteomes" id="UP000198916">
    <property type="component" value="Unassembled WGS sequence"/>
</dbReference>
<evidence type="ECO:0000313" key="1">
    <source>
        <dbReference type="EMBL" id="SEL40614.1"/>
    </source>
</evidence>
<name>A0A1H7PYU7_9SPHI</name>
<reference evidence="2" key="1">
    <citation type="submission" date="2016-10" db="EMBL/GenBank/DDBJ databases">
        <authorList>
            <person name="Varghese N."/>
            <person name="Submissions S."/>
        </authorList>
    </citation>
    <scope>NUCLEOTIDE SEQUENCE [LARGE SCALE GENOMIC DNA]</scope>
    <source>
        <strain evidence="2">Jip14</strain>
    </source>
</reference>
<dbReference type="AlphaFoldDB" id="A0A1H7PYU7"/>
<organism evidence="1 2">
    <name type="scientific">Parapedobacter koreensis</name>
    <dbReference type="NCBI Taxonomy" id="332977"/>
    <lineage>
        <taxon>Bacteria</taxon>
        <taxon>Pseudomonadati</taxon>
        <taxon>Bacteroidota</taxon>
        <taxon>Sphingobacteriia</taxon>
        <taxon>Sphingobacteriales</taxon>
        <taxon>Sphingobacteriaceae</taxon>
        <taxon>Parapedobacter</taxon>
    </lineage>
</organism>
<proteinExistence type="predicted"/>
<dbReference type="Pfam" id="PF16301">
    <property type="entry name" value="DUF4943"/>
    <property type="match status" value="1"/>
</dbReference>
<dbReference type="EMBL" id="FNZR01000005">
    <property type="protein sequence ID" value="SEL40614.1"/>
    <property type="molecule type" value="Genomic_DNA"/>
</dbReference>
<accession>A0A1H7PYU7</accession>
<evidence type="ECO:0000313" key="2">
    <source>
        <dbReference type="Proteomes" id="UP000198916"/>
    </source>
</evidence>
<dbReference type="InterPro" id="IPR032546">
    <property type="entry name" value="DUF4943"/>
</dbReference>
<keyword evidence="2" id="KW-1185">Reference proteome</keyword>